<dbReference type="PANTHER" id="PTHR30273:SF2">
    <property type="entry name" value="PROTEIN FECR"/>
    <property type="match status" value="1"/>
</dbReference>
<keyword evidence="5" id="KW-1185">Reference proteome</keyword>
<protein>
    <submittedName>
        <fullName evidence="4">FecR family protein</fullName>
    </submittedName>
</protein>
<dbReference type="RefSeq" id="WP_135874273.1">
    <property type="nucleotide sequence ID" value="NZ_SRSO01000001.1"/>
</dbReference>
<evidence type="ECO:0000313" key="5">
    <source>
        <dbReference type="Proteomes" id="UP000307602"/>
    </source>
</evidence>
<dbReference type="OrthoDB" id="649666at2"/>
<sequence length="394" mass="45124">MDNSDKIKPLSEKIVTSLLKDETSIDLDTFNTLTEDDKKHILFSVTNKNKREERLQLKNKLNKQKAWKAIIGSEKQSNTKRKMIYWYSGIAASIILLLSITLLSNKNDELINTAIVAENNIVIGTDKAILTLEDGSEVRLEKGQIYQANNITSNGEEIIYLLARQADHTEARTKEIAYNTLTVPRGGQFQIKLSDGTKVWLNSESQLKYPVVFNGLETRKVELVYGEAYFDVSSSTLHNGTKFKVYNQSQEVEVLGTEFNIKAYKDEANIYTTLVEGKVVVNYQDKKQSLEPNQQLNLNIQNNNINITKIDNTYKEVSWKKGEFNFKNKTLKGIMKTLSRWYDMEVIFENKNAEDKIFTISFQKSFSIEEILSSIKYANSINDYNIKGKTLTIK</sequence>
<dbReference type="GO" id="GO:0016989">
    <property type="term" value="F:sigma factor antagonist activity"/>
    <property type="evidence" value="ECO:0007669"/>
    <property type="project" value="TreeGrafter"/>
</dbReference>
<dbReference type="Proteomes" id="UP000307602">
    <property type="component" value="Unassembled WGS sequence"/>
</dbReference>
<evidence type="ECO:0000313" key="4">
    <source>
        <dbReference type="EMBL" id="TGV04582.1"/>
    </source>
</evidence>
<feature type="transmembrane region" description="Helical" evidence="1">
    <location>
        <begin position="84"/>
        <end position="103"/>
    </location>
</feature>
<keyword evidence="1" id="KW-0812">Transmembrane</keyword>
<evidence type="ECO:0000259" key="3">
    <source>
        <dbReference type="Pfam" id="PF16344"/>
    </source>
</evidence>
<reference evidence="4 5" key="1">
    <citation type="submission" date="2019-04" db="EMBL/GenBank/DDBJ databases">
        <authorList>
            <person name="Liu A."/>
        </authorList>
    </citation>
    <scope>NUCLEOTIDE SEQUENCE [LARGE SCALE GENOMIC DNA]</scope>
    <source>
        <strain evidence="4 5">RZ03</strain>
    </source>
</reference>
<dbReference type="AlphaFoldDB" id="A0A4S1E3N3"/>
<dbReference type="Pfam" id="PF04773">
    <property type="entry name" value="FecR"/>
    <property type="match status" value="1"/>
</dbReference>
<name>A0A4S1E3N3_9FLAO</name>
<dbReference type="InterPro" id="IPR032508">
    <property type="entry name" value="FecR_C"/>
</dbReference>
<dbReference type="Pfam" id="PF16344">
    <property type="entry name" value="FecR_C"/>
    <property type="match status" value="1"/>
</dbReference>
<feature type="domain" description="Protein FecR C-terminal" evidence="3">
    <location>
        <begin position="323"/>
        <end position="393"/>
    </location>
</feature>
<keyword evidence="1" id="KW-0472">Membrane</keyword>
<comment type="caution">
    <text evidence="4">The sequence shown here is derived from an EMBL/GenBank/DDBJ whole genome shotgun (WGS) entry which is preliminary data.</text>
</comment>
<dbReference type="EMBL" id="SRSO01000001">
    <property type="protein sequence ID" value="TGV04582.1"/>
    <property type="molecule type" value="Genomic_DNA"/>
</dbReference>
<evidence type="ECO:0000256" key="1">
    <source>
        <dbReference type="SAM" id="Phobius"/>
    </source>
</evidence>
<gene>
    <name evidence="4" type="ORF">EM932_00185</name>
</gene>
<dbReference type="InterPro" id="IPR006860">
    <property type="entry name" value="FecR"/>
</dbReference>
<dbReference type="InterPro" id="IPR012373">
    <property type="entry name" value="Ferrdict_sens_TM"/>
</dbReference>
<dbReference type="PANTHER" id="PTHR30273">
    <property type="entry name" value="PERIPLASMIC SIGNAL SENSOR AND SIGMA FACTOR ACTIVATOR FECR-RELATED"/>
    <property type="match status" value="1"/>
</dbReference>
<keyword evidence="1" id="KW-1133">Transmembrane helix</keyword>
<accession>A0A4S1E3N3</accession>
<evidence type="ECO:0000259" key="2">
    <source>
        <dbReference type="Pfam" id="PF04773"/>
    </source>
</evidence>
<dbReference type="Gene3D" id="2.60.120.1440">
    <property type="match status" value="1"/>
</dbReference>
<feature type="domain" description="FecR protein" evidence="2">
    <location>
        <begin position="180"/>
        <end position="279"/>
    </location>
</feature>
<organism evidence="4 5">
    <name type="scientific">Flavivirga rizhaonensis</name>
    <dbReference type="NCBI Taxonomy" id="2559571"/>
    <lineage>
        <taxon>Bacteria</taxon>
        <taxon>Pseudomonadati</taxon>
        <taxon>Bacteroidota</taxon>
        <taxon>Flavobacteriia</taxon>
        <taxon>Flavobacteriales</taxon>
        <taxon>Flavobacteriaceae</taxon>
        <taxon>Flavivirga</taxon>
    </lineage>
</organism>
<proteinExistence type="predicted"/>
<dbReference type="Gene3D" id="3.55.50.30">
    <property type="match status" value="1"/>
</dbReference>